<dbReference type="PROSITE" id="PS51471">
    <property type="entry name" value="FE2OG_OXY"/>
    <property type="match status" value="1"/>
</dbReference>
<evidence type="ECO:0000313" key="9">
    <source>
        <dbReference type="Proteomes" id="UP000663825"/>
    </source>
</evidence>
<dbReference type="EMBL" id="CAJOBP010004988">
    <property type="protein sequence ID" value="CAF4457147.1"/>
    <property type="molecule type" value="Genomic_DNA"/>
</dbReference>
<dbReference type="PANTHER" id="PTHR10209">
    <property type="entry name" value="OXIDOREDUCTASE, 2OG-FE II OXYGENASE FAMILY PROTEIN"/>
    <property type="match status" value="1"/>
</dbReference>
<evidence type="ECO:0000256" key="2">
    <source>
        <dbReference type="ARBA" id="ARBA00022723"/>
    </source>
</evidence>
<organism evidence="7 9">
    <name type="scientific">Rotaria socialis</name>
    <dbReference type="NCBI Taxonomy" id="392032"/>
    <lineage>
        <taxon>Eukaryota</taxon>
        <taxon>Metazoa</taxon>
        <taxon>Spiralia</taxon>
        <taxon>Gnathifera</taxon>
        <taxon>Rotifera</taxon>
        <taxon>Eurotatoria</taxon>
        <taxon>Bdelloidea</taxon>
        <taxon>Philodinida</taxon>
        <taxon>Philodinidae</taxon>
        <taxon>Rotaria</taxon>
    </lineage>
</organism>
<dbReference type="Proteomes" id="UP000663873">
    <property type="component" value="Unassembled WGS sequence"/>
</dbReference>
<evidence type="ECO:0000259" key="6">
    <source>
        <dbReference type="PROSITE" id="PS51471"/>
    </source>
</evidence>
<keyword evidence="3 5" id="KW-0560">Oxidoreductase</keyword>
<evidence type="ECO:0000313" key="10">
    <source>
        <dbReference type="Proteomes" id="UP000663873"/>
    </source>
</evidence>
<sequence>MMIKSCGILHSNYYFKKINFISRYSTKNSSIPIIDLANSYDNGKNRKELAKQIDNICQDIVFFIIGHSIEENIQQDMMKISKEFFLQSLSIKREISGSKDYPYGYNGLNDENLSRGYDKSSSLFLLSDVKESFSIGPEHDGKIRWPRTPLAMPSIWLNYYKKCHNLSKHLYNLFALALNLDENWFNNKINEHRSALRSLYYPSFSVPLPENQYRSSVHTDYGSFTILKQDSIGGLQVQNRLDRKWIDVPFIENSFVINLGDLMSRWTNDHWTSTPHCVISPTSKIENDLYPTRQSIASFCQINPNEIVRCIPTCCSKDKPVKYPPINVWDLIMEKYLASTQKNN</sequence>
<evidence type="ECO:0000256" key="4">
    <source>
        <dbReference type="ARBA" id="ARBA00023004"/>
    </source>
</evidence>
<comment type="caution">
    <text evidence="7">The sequence shown here is derived from an EMBL/GenBank/DDBJ whole genome shotgun (WGS) entry which is preliminary data.</text>
</comment>
<proteinExistence type="inferred from homology"/>
<name>A0A817NIY5_9BILA</name>
<keyword evidence="10" id="KW-1185">Reference proteome</keyword>
<evidence type="ECO:0000256" key="3">
    <source>
        <dbReference type="ARBA" id="ARBA00023002"/>
    </source>
</evidence>
<dbReference type="SUPFAM" id="SSF51197">
    <property type="entry name" value="Clavaminate synthase-like"/>
    <property type="match status" value="1"/>
</dbReference>
<dbReference type="OrthoDB" id="288590at2759"/>
<dbReference type="Gene3D" id="2.60.120.330">
    <property type="entry name" value="B-lactam Antibiotic, Isopenicillin N Synthase, Chain"/>
    <property type="match status" value="1"/>
</dbReference>
<comment type="similarity">
    <text evidence="1 5">Belongs to the iron/ascorbate-dependent oxidoreductase family.</text>
</comment>
<reference evidence="7" key="1">
    <citation type="submission" date="2021-02" db="EMBL/GenBank/DDBJ databases">
        <authorList>
            <person name="Nowell W R."/>
        </authorList>
    </citation>
    <scope>NUCLEOTIDE SEQUENCE</scope>
</reference>
<evidence type="ECO:0000313" key="7">
    <source>
        <dbReference type="EMBL" id="CAF3113481.1"/>
    </source>
</evidence>
<dbReference type="InterPro" id="IPR005123">
    <property type="entry name" value="Oxoglu/Fe-dep_dioxygenase_dom"/>
</dbReference>
<evidence type="ECO:0000256" key="1">
    <source>
        <dbReference type="ARBA" id="ARBA00008056"/>
    </source>
</evidence>
<dbReference type="EMBL" id="CAJNXB010000900">
    <property type="protein sequence ID" value="CAF3113481.1"/>
    <property type="molecule type" value="Genomic_DNA"/>
</dbReference>
<dbReference type="GO" id="GO:0016491">
    <property type="term" value="F:oxidoreductase activity"/>
    <property type="evidence" value="ECO:0007669"/>
    <property type="project" value="UniProtKB-KW"/>
</dbReference>
<evidence type="ECO:0000256" key="5">
    <source>
        <dbReference type="RuleBase" id="RU003682"/>
    </source>
</evidence>
<dbReference type="InterPro" id="IPR027443">
    <property type="entry name" value="IPNS-like_sf"/>
</dbReference>
<feature type="domain" description="Fe2OG dioxygenase" evidence="6">
    <location>
        <begin position="191"/>
        <end position="302"/>
    </location>
</feature>
<dbReference type="PANTHER" id="PTHR10209:SF881">
    <property type="entry name" value="FI07970P-RELATED"/>
    <property type="match status" value="1"/>
</dbReference>
<protein>
    <recommendedName>
        <fullName evidence="6">Fe2OG dioxygenase domain-containing protein</fullName>
    </recommendedName>
</protein>
<dbReference type="InterPro" id="IPR026992">
    <property type="entry name" value="DIOX_N"/>
</dbReference>
<accession>A0A817NIY5</accession>
<dbReference type="AlphaFoldDB" id="A0A817NIY5"/>
<dbReference type="Proteomes" id="UP000663825">
    <property type="component" value="Unassembled WGS sequence"/>
</dbReference>
<keyword evidence="2 5" id="KW-0479">Metal-binding</keyword>
<dbReference type="GO" id="GO:0046872">
    <property type="term" value="F:metal ion binding"/>
    <property type="evidence" value="ECO:0007669"/>
    <property type="project" value="UniProtKB-KW"/>
</dbReference>
<keyword evidence="4 5" id="KW-0408">Iron</keyword>
<gene>
    <name evidence="7" type="ORF">TIS948_LOCUS7599</name>
    <name evidence="8" type="ORF">UJA718_LOCUS23218</name>
</gene>
<evidence type="ECO:0000313" key="8">
    <source>
        <dbReference type="EMBL" id="CAF4457147.1"/>
    </source>
</evidence>
<dbReference type="Pfam" id="PF14226">
    <property type="entry name" value="DIOX_N"/>
    <property type="match status" value="1"/>
</dbReference>
<dbReference type="Pfam" id="PF03171">
    <property type="entry name" value="2OG-FeII_Oxy"/>
    <property type="match status" value="1"/>
</dbReference>
<dbReference type="InterPro" id="IPR044861">
    <property type="entry name" value="IPNS-like_FE2OG_OXY"/>
</dbReference>